<feature type="compositionally biased region" description="Basic and acidic residues" evidence="1">
    <location>
        <begin position="513"/>
        <end position="532"/>
    </location>
</feature>
<feature type="region of interest" description="Disordered" evidence="1">
    <location>
        <begin position="77"/>
        <end position="140"/>
    </location>
</feature>
<evidence type="ECO:0000313" key="3">
    <source>
        <dbReference type="Proteomes" id="UP000293360"/>
    </source>
</evidence>
<name>A0A4V1X9V5_9PEZI</name>
<evidence type="ECO:0000256" key="1">
    <source>
        <dbReference type="SAM" id="MobiDB-lite"/>
    </source>
</evidence>
<dbReference type="OrthoDB" id="5245117at2759"/>
<feature type="compositionally biased region" description="Basic and acidic residues" evidence="1">
    <location>
        <begin position="122"/>
        <end position="132"/>
    </location>
</feature>
<dbReference type="AlphaFoldDB" id="A0A4V1X9V5"/>
<keyword evidence="3" id="KW-1185">Reference proteome</keyword>
<sequence>MALRRGLITERNISTNILLPLVSDEIPPWMGEYDQVDAIAEPGEKVVDQYKFQAAQNAAFTSPDKAIKIIAHVENDDAPPTRTEQPPSAPKPPTETNAATSAKPALPSGPSWGAPPPASEDDERKHQAEKAGDIPGLASDITDETRDVAAEQRMWKIFGALFNAIPRELFTWGLRPHDSAYTDDGSLCLDRAFSRELECLMSHPIWKGDKAELRYVLQTAVSLRVADHTPPMGPLGATITKIACVMLEGPDGGMSSKRGPEVPYDLYKASGPGARKHLQPLLENMKRLILKKPIANEMERQLFLLQIDDVRMVRRALDTSLIADRVPWPMSTQEFHAEFRGASSEVYDRISPESLEKLADLKAAVEIADSRDEKIRANILRVNLGSDVFLHNRPDFGPGSEASYPCGYYLHPEVGPTAGLVIKGPVPDPKRVGLFGPPAWQLVAAAREAKRTGFPPGFKTTQALKTLLLPPERPGVAERRIYALFPSRRDVEVDQFLMHEAEVLTSAGSYWDNNRDVMSEKPQRHRNTESLK</sequence>
<reference evidence="2 3" key="1">
    <citation type="submission" date="2018-06" db="EMBL/GenBank/DDBJ databases">
        <title>Complete Genomes of Monosporascus.</title>
        <authorList>
            <person name="Robinson A.J."/>
            <person name="Natvig D.O."/>
        </authorList>
    </citation>
    <scope>NUCLEOTIDE SEQUENCE [LARGE SCALE GENOMIC DNA]</scope>
    <source>
        <strain evidence="2 3">CBS 110550</strain>
    </source>
</reference>
<evidence type="ECO:0000313" key="2">
    <source>
        <dbReference type="EMBL" id="RYO98142.1"/>
    </source>
</evidence>
<feature type="region of interest" description="Disordered" evidence="1">
    <location>
        <begin position="512"/>
        <end position="532"/>
    </location>
</feature>
<accession>A0A4V1X9V5</accession>
<dbReference type="Proteomes" id="UP000293360">
    <property type="component" value="Unassembled WGS sequence"/>
</dbReference>
<gene>
    <name evidence="2" type="ORF">DL764_007187</name>
</gene>
<protein>
    <submittedName>
        <fullName evidence="2">Uncharacterized protein</fullName>
    </submittedName>
</protein>
<proteinExistence type="predicted"/>
<dbReference type="EMBL" id="QJNU01000474">
    <property type="protein sequence ID" value="RYO98142.1"/>
    <property type="molecule type" value="Genomic_DNA"/>
</dbReference>
<organism evidence="2 3">
    <name type="scientific">Monosporascus ibericus</name>
    <dbReference type="NCBI Taxonomy" id="155417"/>
    <lineage>
        <taxon>Eukaryota</taxon>
        <taxon>Fungi</taxon>
        <taxon>Dikarya</taxon>
        <taxon>Ascomycota</taxon>
        <taxon>Pezizomycotina</taxon>
        <taxon>Sordariomycetes</taxon>
        <taxon>Xylariomycetidae</taxon>
        <taxon>Xylariales</taxon>
        <taxon>Xylariales incertae sedis</taxon>
        <taxon>Monosporascus</taxon>
    </lineage>
</organism>
<comment type="caution">
    <text evidence="2">The sequence shown here is derived from an EMBL/GenBank/DDBJ whole genome shotgun (WGS) entry which is preliminary data.</text>
</comment>